<reference evidence="1 2" key="1">
    <citation type="journal article" date="2019" name="Sci. Rep.">
        <title>Orb-weaving spider Araneus ventricosus genome elucidates the spidroin gene catalogue.</title>
        <authorList>
            <person name="Kono N."/>
            <person name="Nakamura H."/>
            <person name="Ohtoshi R."/>
            <person name="Moran D.A.P."/>
            <person name="Shinohara A."/>
            <person name="Yoshida Y."/>
            <person name="Fujiwara M."/>
            <person name="Mori M."/>
            <person name="Tomita M."/>
            <person name="Arakawa K."/>
        </authorList>
    </citation>
    <scope>NUCLEOTIDE SEQUENCE [LARGE SCALE GENOMIC DNA]</scope>
</reference>
<accession>A0A4Y2D9H3</accession>
<dbReference type="AlphaFoldDB" id="A0A4Y2D9H3"/>
<organism evidence="1 2">
    <name type="scientific">Araneus ventricosus</name>
    <name type="common">Orbweaver spider</name>
    <name type="synonym">Epeira ventricosa</name>
    <dbReference type="NCBI Taxonomy" id="182803"/>
    <lineage>
        <taxon>Eukaryota</taxon>
        <taxon>Metazoa</taxon>
        <taxon>Ecdysozoa</taxon>
        <taxon>Arthropoda</taxon>
        <taxon>Chelicerata</taxon>
        <taxon>Arachnida</taxon>
        <taxon>Araneae</taxon>
        <taxon>Araneomorphae</taxon>
        <taxon>Entelegynae</taxon>
        <taxon>Araneoidea</taxon>
        <taxon>Araneidae</taxon>
        <taxon>Araneus</taxon>
    </lineage>
</organism>
<dbReference type="EMBL" id="BGPR01000326">
    <property type="protein sequence ID" value="GBM13350.1"/>
    <property type="molecule type" value="Genomic_DNA"/>
</dbReference>
<sequence length="99" mass="10797">MASVPTTSKSSTFETAIAVVVRTQMTEFCTTSIDAPSSAATGLSFAQDFLSPSYCRTNQKQKKLSHFFSSSLTTSRTYLIGTQMTAPRALRTLVSFPRD</sequence>
<name>A0A4Y2D9H3_ARAVE</name>
<keyword evidence="2" id="KW-1185">Reference proteome</keyword>
<protein>
    <submittedName>
        <fullName evidence="1">Uncharacterized protein</fullName>
    </submittedName>
</protein>
<evidence type="ECO:0000313" key="2">
    <source>
        <dbReference type="Proteomes" id="UP000499080"/>
    </source>
</evidence>
<evidence type="ECO:0000313" key="1">
    <source>
        <dbReference type="EMBL" id="GBM13350.1"/>
    </source>
</evidence>
<gene>
    <name evidence="1" type="ORF">AVEN_159769_1</name>
</gene>
<comment type="caution">
    <text evidence="1">The sequence shown here is derived from an EMBL/GenBank/DDBJ whole genome shotgun (WGS) entry which is preliminary data.</text>
</comment>
<proteinExistence type="predicted"/>
<dbReference type="Proteomes" id="UP000499080">
    <property type="component" value="Unassembled WGS sequence"/>
</dbReference>